<feature type="compositionally biased region" description="Acidic residues" evidence="1">
    <location>
        <begin position="610"/>
        <end position="620"/>
    </location>
</feature>
<feature type="compositionally biased region" description="Acidic residues" evidence="1">
    <location>
        <begin position="628"/>
        <end position="642"/>
    </location>
</feature>
<dbReference type="PANTHER" id="PTHR34485">
    <property type="entry name" value="PROLINE-RICH, LACRIMAL 1"/>
    <property type="match status" value="1"/>
</dbReference>
<dbReference type="OrthoDB" id="5947716at2759"/>
<dbReference type="RefSeq" id="XP_028518864.1">
    <property type="nucleotide sequence ID" value="XM_028663063.1"/>
</dbReference>
<feature type="compositionally biased region" description="Acidic residues" evidence="1">
    <location>
        <begin position="546"/>
        <end position="556"/>
    </location>
</feature>
<sequence length="880" mass="99384">MSFEDKASSHQGHSIRGVGAEVRLPFCNDQLIRNGWTVEEYGKGFRWTNKQGKKFFSSKAVQSFLQSEEPLFDEEDDADYVPSNDDCSPEKQPKRVMIDQSIKEVIELPVNYYIGMTCQLQDFVDQINLTHQCTSAAEECTGKLVPIERKVKGLGGGVKIAFACSGCQNTIHFASSKVALDASKRQLVSWAVAICFLVYGHGYPMYHKILRMGLGINILAKSNFYNVLKVAHPHARDVLMDMCNKAKNVVMKKDKTTLGSWERAVTSSDGCWLIRGFHSQCASFVIVDFLTGGILYYGHLCMRGSNRISDTDLWEGTSKSAEGHLAYELFKQAKDEGMNVELNWQDQDSSSGLSFRSIFPDDSLNRIMLCGGHVGRSHGNNLKEYKGKKHLEKAFIDKHKEKFPKIAEVKCVCAGKKHSKNCGCLNDSFILAAKRNHFSALKQSQNDPEEYGHRMRCLGKYHARDIHEWTENNIELTCGFHPKFVCSCGKCGQKEKENVERSECVLESEEAEECDGSEKSYESEKDDDVDEKNGKEVSRENSSGEEVGENISDDSTIEGSDRSEDNSSEESGSSGRDSNVNASNEDSSGESECEDAGNDSQVNVSKEDSSSEDESEDESKDESKDDASGDSESEDSDEEEDDLFKCAGKPYHARNILKCDFHALLYEIECEREAKKAKDIVHEEMGRGHSNLPESKFSVLTRFRPKSTNLHQTHYEFSTNIGLCQSNITFMYKHVGPKYHWLRDLLERMNLPLPEGIEDIWETENEERMKRLNKQKTDKAKIARVKLKQNRMKESKTRRKFVLQQKIVHGYGDEETDENETLKEVQRRLAEKPAKIVYNEVKAPKGARVTISGKKCKCGSTEHQRTSHKSCPLNKKSKAK</sequence>
<dbReference type="GeneID" id="110251891"/>
<dbReference type="PANTHER" id="PTHR34485:SF2">
    <property type="entry name" value="PROLINE RICH, LACRIMAL 1"/>
    <property type="match status" value="1"/>
</dbReference>
<accession>A0A913YUI1</accession>
<name>A0A913YUI1_EXADI</name>
<evidence type="ECO:0000256" key="1">
    <source>
        <dbReference type="SAM" id="MobiDB-lite"/>
    </source>
</evidence>
<feature type="region of interest" description="Disordered" evidence="1">
    <location>
        <begin position="515"/>
        <end position="642"/>
    </location>
</feature>
<dbReference type="AlphaFoldDB" id="A0A913YUI1"/>
<feature type="compositionally biased region" description="Acidic residues" evidence="1">
    <location>
        <begin position="587"/>
        <end position="597"/>
    </location>
</feature>
<dbReference type="KEGG" id="epa:110251891"/>
<dbReference type="Proteomes" id="UP000887567">
    <property type="component" value="Unplaced"/>
</dbReference>
<keyword evidence="3" id="KW-1185">Reference proteome</keyword>
<reference evidence="2" key="1">
    <citation type="submission" date="2022-11" db="UniProtKB">
        <authorList>
            <consortium name="EnsemblMetazoa"/>
        </authorList>
    </citation>
    <scope>IDENTIFICATION</scope>
</reference>
<organism evidence="2 3">
    <name type="scientific">Exaiptasia diaphana</name>
    <name type="common">Tropical sea anemone</name>
    <name type="synonym">Aiptasia pulchella</name>
    <dbReference type="NCBI Taxonomy" id="2652724"/>
    <lineage>
        <taxon>Eukaryota</taxon>
        <taxon>Metazoa</taxon>
        <taxon>Cnidaria</taxon>
        <taxon>Anthozoa</taxon>
        <taxon>Hexacorallia</taxon>
        <taxon>Actiniaria</taxon>
        <taxon>Aiptasiidae</taxon>
        <taxon>Exaiptasia</taxon>
    </lineage>
</organism>
<dbReference type="EnsemblMetazoa" id="XM_028663063.1">
    <property type="protein sequence ID" value="XP_028518864.1"/>
    <property type="gene ID" value="LOC110251891"/>
</dbReference>
<protein>
    <submittedName>
        <fullName evidence="2">Uncharacterized protein</fullName>
    </submittedName>
</protein>
<evidence type="ECO:0000313" key="2">
    <source>
        <dbReference type="EnsemblMetazoa" id="XP_028518864.1"/>
    </source>
</evidence>
<feature type="region of interest" description="Disordered" evidence="1">
    <location>
        <begin position="856"/>
        <end position="880"/>
    </location>
</feature>
<evidence type="ECO:0000313" key="3">
    <source>
        <dbReference type="Proteomes" id="UP000887567"/>
    </source>
</evidence>
<proteinExistence type="predicted"/>
<feature type="compositionally biased region" description="Low complexity" evidence="1">
    <location>
        <begin position="569"/>
        <end position="579"/>
    </location>
</feature>